<dbReference type="VEuPathDB" id="FungiDB:VP01_364g1"/>
<accession>A0A0L6UUN3</accession>
<evidence type="ECO:0000256" key="5">
    <source>
        <dbReference type="SAM" id="SignalP"/>
    </source>
</evidence>
<dbReference type="OrthoDB" id="417252at2759"/>
<keyword evidence="3" id="KW-0648">Protein biosynthesis</keyword>
<dbReference type="PANTHER" id="PTHR10317">
    <property type="entry name" value="EUKARYOTIC TRANSLATION INITIATION FACTOR 3 SUBUNIT E"/>
    <property type="match status" value="1"/>
</dbReference>
<keyword evidence="1" id="KW-0963">Cytoplasm</keyword>
<evidence type="ECO:0000259" key="6">
    <source>
        <dbReference type="PROSITE" id="PS50250"/>
    </source>
</evidence>
<feature type="signal peptide" evidence="5">
    <location>
        <begin position="1"/>
        <end position="17"/>
    </location>
</feature>
<keyword evidence="8" id="KW-1185">Reference proteome</keyword>
<feature type="non-terminal residue" evidence="7">
    <location>
        <position position="1"/>
    </location>
</feature>
<feature type="region of interest" description="Disordered" evidence="4">
    <location>
        <begin position="492"/>
        <end position="529"/>
    </location>
</feature>
<gene>
    <name evidence="7" type="primary">INT6</name>
    <name evidence="7" type="ORF">VP01_364g1</name>
</gene>
<feature type="chain" id="PRO_5005568061" evidence="5">
    <location>
        <begin position="18"/>
        <end position="529"/>
    </location>
</feature>
<dbReference type="GO" id="GO:0003743">
    <property type="term" value="F:translation initiation factor activity"/>
    <property type="evidence" value="ECO:0007669"/>
    <property type="project" value="UniProtKB-KW"/>
</dbReference>
<dbReference type="EMBL" id="LAVV01008668">
    <property type="protein sequence ID" value="KNZ52204.1"/>
    <property type="molecule type" value="Genomic_DNA"/>
</dbReference>
<evidence type="ECO:0000256" key="1">
    <source>
        <dbReference type="ARBA" id="ARBA00022490"/>
    </source>
</evidence>
<dbReference type="InterPro" id="IPR000717">
    <property type="entry name" value="PCI_dom"/>
</dbReference>
<protein>
    <submittedName>
        <fullName evidence="7">Eukaryotic translation initiation factor 3 subunit E</fullName>
    </submittedName>
</protein>
<dbReference type="CDD" id="cd21378">
    <property type="entry name" value="eIF3E"/>
    <property type="match status" value="1"/>
</dbReference>
<dbReference type="InterPro" id="IPR016650">
    <property type="entry name" value="eIF3e"/>
</dbReference>
<dbReference type="PROSITE" id="PS50250">
    <property type="entry name" value="PCI"/>
    <property type="match status" value="1"/>
</dbReference>
<keyword evidence="5" id="KW-0732">Signal</keyword>
<dbReference type="GO" id="GO:0005852">
    <property type="term" value="C:eukaryotic translation initiation factor 3 complex"/>
    <property type="evidence" value="ECO:0007669"/>
    <property type="project" value="InterPro"/>
</dbReference>
<evidence type="ECO:0000256" key="3">
    <source>
        <dbReference type="ARBA" id="ARBA00022917"/>
    </source>
</evidence>
<dbReference type="InterPro" id="IPR036390">
    <property type="entry name" value="WH_DNA-bd_sf"/>
</dbReference>
<dbReference type="InterPro" id="IPR019010">
    <property type="entry name" value="eIF3e_N"/>
</dbReference>
<evidence type="ECO:0000256" key="2">
    <source>
        <dbReference type="ARBA" id="ARBA00022540"/>
    </source>
</evidence>
<organism evidence="7 8">
    <name type="scientific">Puccinia sorghi</name>
    <dbReference type="NCBI Taxonomy" id="27349"/>
    <lineage>
        <taxon>Eukaryota</taxon>
        <taxon>Fungi</taxon>
        <taxon>Dikarya</taxon>
        <taxon>Basidiomycota</taxon>
        <taxon>Pucciniomycotina</taxon>
        <taxon>Pucciniomycetes</taxon>
        <taxon>Pucciniales</taxon>
        <taxon>Pucciniaceae</taxon>
        <taxon>Puccinia</taxon>
    </lineage>
</organism>
<sequence length="529" mass="59549">WLFLMISRCTCVYCASAHKYFSRNRLTADPPLISSSQRLVPQLDRHLVLPLLEFLDSNAIYPHHQLLQAKYDALKETNMITYLTGLHRELYNLEEQAPVPQGITCSINQRKKKEFSYKEEQVMNKLDTLQESVDQIMSVISAPEVVAALRQDKAQNLAYLEKEHNVTLSQIAVLYQYGHYNYTIGNYGGSSDYLYHFRVLSTDNELVLSSLWGKLASDILEGSFDAALEELNRLKEQIDQRTGYGNPLQSLQQRTWWLHWSLFVYFNHDKGRSSLVDAWLGQGYLNTIQTSCPYLLRYLVVALVVSKRAGSGSLKGPSSSRGSRETIKEVLRAVSQEAYQYSDPITDFLLSLYVTVDFEAAQKALKDSEKVFNVDFFLSEEMNPWVENCRIMISETYCRVHHRIDIADLACRLGLNASPDGPQEEGEKWIVNLVRDARLDAKIDFKENTVQMNHSASSVYQSVIERAKRITGITQDQSYKLGALALAQQDGQPADGAAQTATGGRGGGGRGGRGAGRGRGRATIAEMDD</sequence>
<feature type="compositionally biased region" description="Gly residues" evidence="4">
    <location>
        <begin position="503"/>
        <end position="517"/>
    </location>
</feature>
<dbReference type="SUPFAM" id="SSF46785">
    <property type="entry name" value="Winged helix' DNA-binding domain"/>
    <property type="match status" value="1"/>
</dbReference>
<dbReference type="Proteomes" id="UP000037035">
    <property type="component" value="Unassembled WGS sequence"/>
</dbReference>
<evidence type="ECO:0000256" key="4">
    <source>
        <dbReference type="SAM" id="MobiDB-lite"/>
    </source>
</evidence>
<proteinExistence type="inferred from homology"/>
<reference evidence="7 8" key="1">
    <citation type="submission" date="2015-08" db="EMBL/GenBank/DDBJ databases">
        <title>Next Generation Sequencing and Analysis of the Genome of Puccinia sorghi L Schw, the Causal Agent of Maize Common Rust.</title>
        <authorList>
            <person name="Rochi L."/>
            <person name="Burguener G."/>
            <person name="Darino M."/>
            <person name="Turjanski A."/>
            <person name="Kreff E."/>
            <person name="Dieguez M.J."/>
            <person name="Sacco F."/>
        </authorList>
    </citation>
    <scope>NUCLEOTIDE SEQUENCE [LARGE SCALE GENOMIC DNA]</scope>
    <source>
        <strain evidence="7 8">RO10H11247</strain>
    </source>
</reference>
<evidence type="ECO:0000313" key="7">
    <source>
        <dbReference type="EMBL" id="KNZ52204.1"/>
    </source>
</evidence>
<comment type="caution">
    <text evidence="7">The sequence shown here is derived from an EMBL/GenBank/DDBJ whole genome shotgun (WGS) entry which is preliminary data.</text>
</comment>
<feature type="compositionally biased region" description="Low complexity" evidence="4">
    <location>
        <begin position="492"/>
        <end position="502"/>
    </location>
</feature>
<evidence type="ECO:0000313" key="8">
    <source>
        <dbReference type="Proteomes" id="UP000037035"/>
    </source>
</evidence>
<dbReference type="HAMAP" id="MF_03004">
    <property type="entry name" value="eIF3e"/>
    <property type="match status" value="1"/>
</dbReference>
<name>A0A0L6UUN3_9BASI</name>
<keyword evidence="2 7" id="KW-0396">Initiation factor</keyword>
<dbReference type="Pfam" id="PF09440">
    <property type="entry name" value="eIF3_N"/>
    <property type="match status" value="1"/>
</dbReference>
<dbReference type="PIRSF" id="PIRSF016255">
    <property type="entry name" value="eIF3e_su6"/>
    <property type="match status" value="1"/>
</dbReference>
<dbReference type="SMART" id="SM01186">
    <property type="entry name" value="eIF3_N"/>
    <property type="match status" value="1"/>
</dbReference>
<dbReference type="AlphaFoldDB" id="A0A0L6UUN3"/>
<feature type="domain" description="PCI" evidence="6">
    <location>
        <begin position="276"/>
        <end position="457"/>
    </location>
</feature>
<dbReference type="STRING" id="27349.A0A0L6UUN3"/>
<dbReference type="Pfam" id="PF01399">
    <property type="entry name" value="PCI"/>
    <property type="match status" value="1"/>
</dbReference>